<organism evidence="1 2">
    <name type="scientific">Vararia minispora EC-137</name>
    <dbReference type="NCBI Taxonomy" id="1314806"/>
    <lineage>
        <taxon>Eukaryota</taxon>
        <taxon>Fungi</taxon>
        <taxon>Dikarya</taxon>
        <taxon>Basidiomycota</taxon>
        <taxon>Agaricomycotina</taxon>
        <taxon>Agaricomycetes</taxon>
        <taxon>Russulales</taxon>
        <taxon>Lachnocladiaceae</taxon>
        <taxon>Vararia</taxon>
    </lineage>
</organism>
<accession>A0ACB8QJQ9</accession>
<keyword evidence="2" id="KW-1185">Reference proteome</keyword>
<reference evidence="1" key="2">
    <citation type="journal article" date="2022" name="New Phytol.">
        <title>Evolutionary transition to the ectomycorrhizal habit in the genomes of a hyperdiverse lineage of mushroom-forming fungi.</title>
        <authorList>
            <person name="Looney B."/>
            <person name="Miyauchi S."/>
            <person name="Morin E."/>
            <person name="Drula E."/>
            <person name="Courty P.E."/>
            <person name="Kohler A."/>
            <person name="Kuo A."/>
            <person name="LaButti K."/>
            <person name="Pangilinan J."/>
            <person name="Lipzen A."/>
            <person name="Riley R."/>
            <person name="Andreopoulos W."/>
            <person name="He G."/>
            <person name="Johnson J."/>
            <person name="Nolan M."/>
            <person name="Tritt A."/>
            <person name="Barry K.W."/>
            <person name="Grigoriev I.V."/>
            <person name="Nagy L.G."/>
            <person name="Hibbett D."/>
            <person name="Henrissat B."/>
            <person name="Matheny P.B."/>
            <person name="Labbe J."/>
            <person name="Martin F.M."/>
        </authorList>
    </citation>
    <scope>NUCLEOTIDE SEQUENCE</scope>
    <source>
        <strain evidence="1">EC-137</strain>
    </source>
</reference>
<reference evidence="1" key="1">
    <citation type="submission" date="2021-02" db="EMBL/GenBank/DDBJ databases">
        <authorList>
            <consortium name="DOE Joint Genome Institute"/>
            <person name="Ahrendt S."/>
            <person name="Looney B.P."/>
            <person name="Miyauchi S."/>
            <person name="Morin E."/>
            <person name="Drula E."/>
            <person name="Courty P.E."/>
            <person name="Chicoki N."/>
            <person name="Fauchery L."/>
            <person name="Kohler A."/>
            <person name="Kuo A."/>
            <person name="Labutti K."/>
            <person name="Pangilinan J."/>
            <person name="Lipzen A."/>
            <person name="Riley R."/>
            <person name="Andreopoulos W."/>
            <person name="He G."/>
            <person name="Johnson J."/>
            <person name="Barry K.W."/>
            <person name="Grigoriev I.V."/>
            <person name="Nagy L."/>
            <person name="Hibbett D."/>
            <person name="Henrissat B."/>
            <person name="Matheny P.B."/>
            <person name="Labbe J."/>
            <person name="Martin F."/>
        </authorList>
    </citation>
    <scope>NUCLEOTIDE SEQUENCE</scope>
    <source>
        <strain evidence="1">EC-137</strain>
    </source>
</reference>
<evidence type="ECO:0000313" key="1">
    <source>
        <dbReference type="EMBL" id="KAI0031935.1"/>
    </source>
</evidence>
<comment type="caution">
    <text evidence="1">The sequence shown here is derived from an EMBL/GenBank/DDBJ whole genome shotgun (WGS) entry which is preliminary data.</text>
</comment>
<evidence type="ECO:0000313" key="2">
    <source>
        <dbReference type="Proteomes" id="UP000814128"/>
    </source>
</evidence>
<feature type="non-terminal residue" evidence="1">
    <location>
        <position position="619"/>
    </location>
</feature>
<protein>
    <submittedName>
        <fullName evidence="1">Major facilitator superfamily domain-containing protein</fullName>
    </submittedName>
</protein>
<sequence length="619" mass="67008">GEDGDGRTPLDKTIDRIGMGSYQWTLLALCGFGWMADNMWIQAIAIILPRVQQHYAIPDSYIGIVSSSMFAGMMIGAIGWGTCSDILGRSMAFNGTLFFTALFGIIASLATTFPMLCIALFFLGSAVGGSMPTDGTLLLEHMPHGKEYLVTALSVFFSFGAVLSALVAIALIPSHSCLPAPAPCDLAENQGWRYELVALGLLTLFMFLARMVLFRLYESPRYLVHAGRPYDAIQSLEHISRFNGSELKLDLEDVIDHIEYANEPSPRAISRRPSSHEESPLTGPTIFDAEAPAGSPDGIRVTRPPSPLAGGNSSSSDSTPAYSATGESNTGLGNHSFVSPAPTLRSLSGLRDFAHSSTNDDTAKEAHTNGILDSPPIRPRPQEDHRRNISNISRRSSLAEIRKKVWWRLPRFIRKPFSSWFEKFSTVLSPEWIKTTILVWMTWFGTSLAYTMFNVYLPKLLETRSVAGSEPKSLEGTLWDVVIFTIGGCPGAMVGAWLIESPLGRRLSLAGSTFITAFFCFVFVMVDGQFAITASTVGISLSATTMWAVLYGWTPEIFSTNVRGTACGAASALSRIGGMIAPILGGTLLMVDISFPVFASIGVFALSGMCVLFLHEGAG</sequence>
<feature type="non-terminal residue" evidence="1">
    <location>
        <position position="1"/>
    </location>
</feature>
<dbReference type="EMBL" id="MU273563">
    <property type="protein sequence ID" value="KAI0031935.1"/>
    <property type="molecule type" value="Genomic_DNA"/>
</dbReference>
<proteinExistence type="predicted"/>
<dbReference type="Proteomes" id="UP000814128">
    <property type="component" value="Unassembled WGS sequence"/>
</dbReference>
<name>A0ACB8QJQ9_9AGAM</name>
<gene>
    <name evidence="1" type="ORF">K488DRAFT_36110</name>
</gene>